<sequence length="157" mass="18195">MLELERHVSNYEPITKCWLFCVVSLPEWHNIIEIEDQDQAQLNQAYETQSTALNSRLVAATRNIKLTPKTDVLKFTQGMLCEQLLRKVNTAPAGKIRELQTSIYFDYQKNIIGRSHYGIHRQAAFHGQLAATIVNFIQSPDQTMEYHYCKWCETPCC</sequence>
<evidence type="ECO:0000313" key="1">
    <source>
        <dbReference type="EMBL" id="GME85627.1"/>
    </source>
</evidence>
<comment type="caution">
    <text evidence="1">The sequence shown here is derived from an EMBL/GenBank/DDBJ whole genome shotgun (WGS) entry which is preliminary data.</text>
</comment>
<proteinExistence type="predicted"/>
<gene>
    <name evidence="1" type="ORF">Amon02_000769200</name>
</gene>
<organism evidence="1 2">
    <name type="scientific">Ambrosiozyma monospora</name>
    <name type="common">Yeast</name>
    <name type="synonym">Endomycopsis monosporus</name>
    <dbReference type="NCBI Taxonomy" id="43982"/>
    <lineage>
        <taxon>Eukaryota</taxon>
        <taxon>Fungi</taxon>
        <taxon>Dikarya</taxon>
        <taxon>Ascomycota</taxon>
        <taxon>Saccharomycotina</taxon>
        <taxon>Pichiomycetes</taxon>
        <taxon>Pichiales</taxon>
        <taxon>Pichiaceae</taxon>
        <taxon>Ambrosiozyma</taxon>
    </lineage>
</organism>
<reference evidence="1" key="1">
    <citation type="submission" date="2023-04" db="EMBL/GenBank/DDBJ databases">
        <title>Ambrosiozyma monospora NBRC 10751.</title>
        <authorList>
            <person name="Ichikawa N."/>
            <person name="Sato H."/>
            <person name="Tonouchi N."/>
        </authorList>
    </citation>
    <scope>NUCLEOTIDE SEQUENCE</scope>
    <source>
        <strain evidence="1">NBRC 10751</strain>
    </source>
</reference>
<dbReference type="Proteomes" id="UP001165064">
    <property type="component" value="Unassembled WGS sequence"/>
</dbReference>
<dbReference type="EMBL" id="BSXS01006489">
    <property type="protein sequence ID" value="GME85627.1"/>
    <property type="molecule type" value="Genomic_DNA"/>
</dbReference>
<evidence type="ECO:0000313" key="2">
    <source>
        <dbReference type="Proteomes" id="UP001165064"/>
    </source>
</evidence>
<protein>
    <submittedName>
        <fullName evidence="1">Unnamed protein product</fullName>
    </submittedName>
</protein>
<accession>A0ACB5TD73</accession>
<name>A0ACB5TD73_AMBMO</name>
<keyword evidence="2" id="KW-1185">Reference proteome</keyword>